<evidence type="ECO:0000313" key="1">
    <source>
        <dbReference type="EMBL" id="KAJ7223100.1"/>
    </source>
</evidence>
<keyword evidence="2" id="KW-1185">Reference proteome</keyword>
<reference evidence="1" key="1">
    <citation type="submission" date="2023-03" db="EMBL/GenBank/DDBJ databases">
        <title>Massive genome expansion in bonnet fungi (Mycena s.s.) driven by repeated elements and novel gene families across ecological guilds.</title>
        <authorList>
            <consortium name="Lawrence Berkeley National Laboratory"/>
            <person name="Harder C.B."/>
            <person name="Miyauchi S."/>
            <person name="Viragh M."/>
            <person name="Kuo A."/>
            <person name="Thoen E."/>
            <person name="Andreopoulos B."/>
            <person name="Lu D."/>
            <person name="Skrede I."/>
            <person name="Drula E."/>
            <person name="Henrissat B."/>
            <person name="Morin E."/>
            <person name="Kohler A."/>
            <person name="Barry K."/>
            <person name="LaButti K."/>
            <person name="Morin E."/>
            <person name="Salamov A."/>
            <person name="Lipzen A."/>
            <person name="Mereny Z."/>
            <person name="Hegedus B."/>
            <person name="Baldrian P."/>
            <person name="Stursova M."/>
            <person name="Weitz H."/>
            <person name="Taylor A."/>
            <person name="Grigoriev I.V."/>
            <person name="Nagy L.G."/>
            <person name="Martin F."/>
            <person name="Kauserud H."/>
        </authorList>
    </citation>
    <scope>NUCLEOTIDE SEQUENCE</scope>
    <source>
        <strain evidence="1">9144</strain>
    </source>
</reference>
<proteinExistence type="predicted"/>
<evidence type="ECO:0000313" key="2">
    <source>
        <dbReference type="Proteomes" id="UP001219525"/>
    </source>
</evidence>
<sequence length="437" mass="48389">MPPAPHLSNLPPDIVFSVFAHCHVAAVVASTCRYFHLLALEKSVWIRLVRDLQRRGILDTACCPDITALSVMQLIKLAVLGPETWSRGHVPEVSKQVALQPTAGFDKTRVGVAELLPSGRYVLLLKSMVLECWDVAEERALWTRSFAEGVELMSSLRFAAEEMNGGTSVIIMVCVCAHTDDDAEPQNYIEIIDLDLRKGTHDLLLTHLTDSDFRTRFWKPVICSPIACITTVSEKRANMHFIVNWETQSALYLKCRSAKYWQPSLVALIPGHIFVSLANRDQICLVSTDMLGAYWAPLNREQTIAVDDIPKLHTFEHSGNIAGMSSPLRRGSYRIYAFGPMYDGGHVARVRYKFAVDTGAGISAVPPPTQPVQLPLAKNLFSISYAGHCLVSDPPDQQFAIVPPAPGAAALRLQINARYGGTMVCCARKSVIIQYYR</sequence>
<organism evidence="1 2">
    <name type="scientific">Mycena pura</name>
    <dbReference type="NCBI Taxonomy" id="153505"/>
    <lineage>
        <taxon>Eukaryota</taxon>
        <taxon>Fungi</taxon>
        <taxon>Dikarya</taxon>
        <taxon>Basidiomycota</taxon>
        <taxon>Agaricomycotina</taxon>
        <taxon>Agaricomycetes</taxon>
        <taxon>Agaricomycetidae</taxon>
        <taxon>Agaricales</taxon>
        <taxon>Marasmiineae</taxon>
        <taxon>Mycenaceae</taxon>
        <taxon>Mycena</taxon>
    </lineage>
</organism>
<dbReference type="AlphaFoldDB" id="A0AAD7E0T9"/>
<dbReference type="SUPFAM" id="SSF81383">
    <property type="entry name" value="F-box domain"/>
    <property type="match status" value="1"/>
</dbReference>
<comment type="caution">
    <text evidence="1">The sequence shown here is derived from an EMBL/GenBank/DDBJ whole genome shotgun (WGS) entry which is preliminary data.</text>
</comment>
<dbReference type="EMBL" id="JARJCW010000006">
    <property type="protein sequence ID" value="KAJ7223100.1"/>
    <property type="molecule type" value="Genomic_DNA"/>
</dbReference>
<dbReference type="Proteomes" id="UP001219525">
    <property type="component" value="Unassembled WGS sequence"/>
</dbReference>
<name>A0AAD7E0T9_9AGAR</name>
<gene>
    <name evidence="1" type="ORF">GGX14DRAFT_426842</name>
</gene>
<protein>
    <recommendedName>
        <fullName evidence="3">F-box domain-containing protein</fullName>
    </recommendedName>
</protein>
<evidence type="ECO:0008006" key="3">
    <source>
        <dbReference type="Google" id="ProtNLM"/>
    </source>
</evidence>
<dbReference type="InterPro" id="IPR036047">
    <property type="entry name" value="F-box-like_dom_sf"/>
</dbReference>
<accession>A0AAD7E0T9</accession>